<dbReference type="EMBL" id="LLXL01000030">
    <property type="protein sequence ID" value="PKK79852.1"/>
    <property type="molecule type" value="Genomic_DNA"/>
</dbReference>
<name>A0A2N1P158_9GLOM</name>
<protein>
    <submittedName>
        <fullName evidence="4">Uncharacterized protein</fullName>
    </submittedName>
</protein>
<reference evidence="4 5" key="1">
    <citation type="submission" date="2016-04" db="EMBL/GenBank/DDBJ databases">
        <title>Genome analyses suggest a sexual origin of heterokaryosis in a supposedly ancient asexual fungus.</title>
        <authorList>
            <person name="Ropars J."/>
            <person name="Sedzielewska K."/>
            <person name="Noel J."/>
            <person name="Charron P."/>
            <person name="Farinelli L."/>
            <person name="Marton T."/>
            <person name="Kruger M."/>
            <person name="Pelin A."/>
            <person name="Brachmann A."/>
            <person name="Corradi N."/>
        </authorList>
    </citation>
    <scope>NUCLEOTIDE SEQUENCE [LARGE SCALE GENOMIC DNA]</scope>
    <source>
        <strain evidence="4 5">C2</strain>
    </source>
</reference>
<dbReference type="Proteomes" id="UP000233469">
    <property type="component" value="Unassembled WGS sequence"/>
</dbReference>
<dbReference type="VEuPathDB" id="FungiDB:FUN_013199"/>
<gene>
    <name evidence="4" type="ORF">RhiirC2_820837</name>
</gene>
<dbReference type="VEuPathDB" id="FungiDB:RhiirA1_448722"/>
<evidence type="ECO:0000256" key="3">
    <source>
        <dbReference type="SAM" id="Phobius"/>
    </source>
</evidence>
<keyword evidence="1" id="KW-0175">Coiled coil</keyword>
<feature type="compositionally biased region" description="Polar residues" evidence="2">
    <location>
        <begin position="266"/>
        <end position="280"/>
    </location>
</feature>
<keyword evidence="3" id="KW-1133">Transmembrane helix</keyword>
<evidence type="ECO:0000256" key="1">
    <source>
        <dbReference type="SAM" id="Coils"/>
    </source>
</evidence>
<organism evidence="4 5">
    <name type="scientific">Rhizophagus irregularis</name>
    <dbReference type="NCBI Taxonomy" id="588596"/>
    <lineage>
        <taxon>Eukaryota</taxon>
        <taxon>Fungi</taxon>
        <taxon>Fungi incertae sedis</taxon>
        <taxon>Mucoromycota</taxon>
        <taxon>Glomeromycotina</taxon>
        <taxon>Glomeromycetes</taxon>
        <taxon>Glomerales</taxon>
        <taxon>Glomeraceae</taxon>
        <taxon>Rhizophagus</taxon>
    </lineage>
</organism>
<reference evidence="4 5" key="2">
    <citation type="submission" date="2017-10" db="EMBL/GenBank/DDBJ databases">
        <title>Extensive intraspecific genome diversity in a model arbuscular mycorrhizal fungus.</title>
        <authorList>
            <person name="Chen E.C.H."/>
            <person name="Morin E."/>
            <person name="Baudet D."/>
            <person name="Noel J."/>
            <person name="Ndikumana S."/>
            <person name="Charron P."/>
            <person name="St-Onge C."/>
            <person name="Giorgi J."/>
            <person name="Grigoriev I.V."/>
            <person name="Roux C."/>
            <person name="Martin F.M."/>
            <person name="Corradi N."/>
        </authorList>
    </citation>
    <scope>NUCLEOTIDE SEQUENCE [LARGE SCALE GENOMIC DNA]</scope>
    <source>
        <strain evidence="4 5">C2</strain>
    </source>
</reference>
<sequence length="889" mass="104854">MKYLSKILNSRIMVQPPNYKVLFSKEDSKIIVLRPEINKYLSWVLATPQQIADLIKQKSIKAPASSYMIFKLDCTAAILDSQGFVEDFSEREIAKTIVAIWNNTTEYVKDEYKKLNRNVQMLQNLSSNKRSNVNAIEYEEIPSLSEPSSYRNCWMTMYHTSVCNLQIVAKELVEKYDSIAESILANVEDFDDAENSKSATSTSPSQNCDKTRMKSQENMEISPTSTSPSQNCDKTRMKSQENMEISPTSTSPSQNCDKTRMKSQENMEISPTSTSPSQNCDKTRMKSQENMEISPTSTSPSQNCDKTQMKSQENMEISPTSSPSQNYDKTQMKSQENMEISPHFRHHQYIFLMLKHFNYFFIEISYLLRDFTLEGPESFKDYFLEKLNNVNPEAAKGIRKNFSDLDVYGLPHPGCKRKMLQHMEDAITDDLDEEFVEVENDVKLIYSQLPLKYIGSSTMKGTAFVKFLNDLVERKNKSENSAFLSIPSKYESIIHFVAQKAVKEHIRIYQDQVEHVVNEEGKLPILWNEFTEIRNNFISEANKIFFEKIIEMENFIEQLNGRIQKFKGEFTKRDSDELMAYNKNIAKEYWEKFVKFGLNQEILFESTEKLQDALKAIAKMEELQANIDQQNKSHEEMKERLIKERDINKSHEGMKERLIKENKSHEEMKERLIKERDIAAEKYNQKLEQLHNEMLEQQRLSEEEKIRLLEQRLSEEEKIRLLEQQRLSEEEKIRFLKQQEAKFEQIQREAEKGNKELKAQLFLLKKTIEIQQKEQKERLYKFIIQIVFCILVIINDFFSKKNNLNFARYKIMRRKYNLNFKQNRKAALKAQNQKDELRKPANNPQTRKPANKMVHYSKTKYLNFIRYKIMKIMRRKYNLNSKQKRKAAR</sequence>
<feature type="coiled-coil region" evidence="1">
    <location>
        <begin position="610"/>
        <end position="774"/>
    </location>
</feature>
<evidence type="ECO:0000256" key="2">
    <source>
        <dbReference type="SAM" id="MobiDB-lite"/>
    </source>
</evidence>
<dbReference type="VEuPathDB" id="FungiDB:RhiirA1_503831"/>
<dbReference type="VEuPathDB" id="FungiDB:RhiirFUN_014029"/>
<feature type="region of interest" description="Disordered" evidence="2">
    <location>
        <begin position="191"/>
        <end position="335"/>
    </location>
</feature>
<evidence type="ECO:0000313" key="4">
    <source>
        <dbReference type="EMBL" id="PKK79852.1"/>
    </source>
</evidence>
<feature type="transmembrane region" description="Helical" evidence="3">
    <location>
        <begin position="779"/>
        <end position="798"/>
    </location>
</feature>
<evidence type="ECO:0000313" key="5">
    <source>
        <dbReference type="Proteomes" id="UP000233469"/>
    </source>
</evidence>
<dbReference type="SUPFAM" id="SSF47095">
    <property type="entry name" value="HMG-box"/>
    <property type="match status" value="1"/>
</dbReference>
<feature type="region of interest" description="Disordered" evidence="2">
    <location>
        <begin position="829"/>
        <end position="852"/>
    </location>
</feature>
<feature type="compositionally biased region" description="Polar residues" evidence="2">
    <location>
        <begin position="290"/>
        <end position="335"/>
    </location>
</feature>
<feature type="compositionally biased region" description="Polar residues" evidence="2">
    <location>
        <begin position="242"/>
        <end position="256"/>
    </location>
</feature>
<keyword evidence="3" id="KW-0472">Membrane</keyword>
<dbReference type="InterPro" id="IPR036910">
    <property type="entry name" value="HMG_box_dom_sf"/>
</dbReference>
<dbReference type="PANTHER" id="PTHR10751">
    <property type="entry name" value="GUANYLATE BINDING PROTEIN"/>
    <property type="match status" value="1"/>
</dbReference>
<dbReference type="VEuPathDB" id="FungiDB:RhiirFUN_020276"/>
<feature type="compositionally biased region" description="Polar residues" evidence="2">
    <location>
        <begin position="196"/>
        <end position="208"/>
    </location>
</feature>
<keyword evidence="3" id="KW-0812">Transmembrane</keyword>
<accession>A0A2N1P158</accession>
<comment type="caution">
    <text evidence="4">The sequence shown here is derived from an EMBL/GenBank/DDBJ whole genome shotgun (WGS) entry which is preliminary data.</text>
</comment>
<proteinExistence type="predicted"/>
<dbReference type="AlphaFoldDB" id="A0A2N1P158"/>
<feature type="compositionally biased region" description="Polar residues" evidence="2">
    <location>
        <begin position="218"/>
        <end position="232"/>
    </location>
</feature>